<proteinExistence type="predicted"/>
<dbReference type="AlphaFoldDB" id="A0A0A8ZU71"/>
<sequence length="141" mass="16081">MMMRTYIRSKKIMKLFQHTPMQFFFVHQNTMFLRITKCYAQKNFGWTSIVLTDEKLGTGDFERETLVHEQMGAALHQDLGMVKATSGKTNRCPGKRIRWRSGCWAQLGGGGRRLRCRGRPLYQSPSSSDPATTPCPCSRSG</sequence>
<accession>A0A0A8ZU71</accession>
<evidence type="ECO:0000313" key="2">
    <source>
        <dbReference type="EMBL" id="JAD42346.1"/>
    </source>
</evidence>
<dbReference type="EMBL" id="GBRH01255549">
    <property type="protein sequence ID" value="JAD42346.1"/>
    <property type="molecule type" value="Transcribed_RNA"/>
</dbReference>
<reference evidence="2" key="2">
    <citation type="journal article" date="2015" name="Data Brief">
        <title>Shoot transcriptome of the giant reed, Arundo donax.</title>
        <authorList>
            <person name="Barrero R.A."/>
            <person name="Guerrero F.D."/>
            <person name="Moolhuijzen P."/>
            <person name="Goolsby J.A."/>
            <person name="Tidwell J."/>
            <person name="Bellgard S.E."/>
            <person name="Bellgard M.I."/>
        </authorList>
    </citation>
    <scope>NUCLEOTIDE SEQUENCE</scope>
    <source>
        <tissue evidence="2">Shoot tissue taken approximately 20 cm above the soil surface</tissue>
    </source>
</reference>
<name>A0A0A8ZU71_ARUDO</name>
<protein>
    <submittedName>
        <fullName evidence="2">Uncharacterized protein</fullName>
    </submittedName>
</protein>
<evidence type="ECO:0000256" key="1">
    <source>
        <dbReference type="SAM" id="MobiDB-lite"/>
    </source>
</evidence>
<reference evidence="2" key="1">
    <citation type="submission" date="2014-09" db="EMBL/GenBank/DDBJ databases">
        <authorList>
            <person name="Magalhaes I.L.F."/>
            <person name="Oliveira U."/>
            <person name="Santos F.R."/>
            <person name="Vidigal T.H.D.A."/>
            <person name="Brescovit A.D."/>
            <person name="Santos A.J."/>
        </authorList>
    </citation>
    <scope>NUCLEOTIDE SEQUENCE</scope>
    <source>
        <tissue evidence="2">Shoot tissue taken approximately 20 cm above the soil surface</tissue>
    </source>
</reference>
<organism evidence="2">
    <name type="scientific">Arundo donax</name>
    <name type="common">Giant reed</name>
    <name type="synonym">Donax arundinaceus</name>
    <dbReference type="NCBI Taxonomy" id="35708"/>
    <lineage>
        <taxon>Eukaryota</taxon>
        <taxon>Viridiplantae</taxon>
        <taxon>Streptophyta</taxon>
        <taxon>Embryophyta</taxon>
        <taxon>Tracheophyta</taxon>
        <taxon>Spermatophyta</taxon>
        <taxon>Magnoliopsida</taxon>
        <taxon>Liliopsida</taxon>
        <taxon>Poales</taxon>
        <taxon>Poaceae</taxon>
        <taxon>PACMAD clade</taxon>
        <taxon>Arundinoideae</taxon>
        <taxon>Arundineae</taxon>
        <taxon>Arundo</taxon>
    </lineage>
</organism>
<feature type="region of interest" description="Disordered" evidence="1">
    <location>
        <begin position="119"/>
        <end position="141"/>
    </location>
</feature>